<keyword evidence="3" id="KW-1185">Reference proteome</keyword>
<dbReference type="Gene3D" id="2.170.130.30">
    <property type="match status" value="1"/>
</dbReference>
<dbReference type="Proteomes" id="UP000236197">
    <property type="component" value="Unassembled WGS sequence"/>
</dbReference>
<dbReference type="RefSeq" id="WP_103264182.1">
    <property type="nucleotide sequence ID" value="NZ_CABMLE010000001.1"/>
</dbReference>
<proteinExistence type="predicted"/>
<organism evidence="2 3">
    <name type="scientific">Enteroscipio rubneri</name>
    <dbReference type="NCBI Taxonomy" id="2070686"/>
    <lineage>
        <taxon>Bacteria</taxon>
        <taxon>Bacillati</taxon>
        <taxon>Actinomycetota</taxon>
        <taxon>Coriobacteriia</taxon>
        <taxon>Eggerthellales</taxon>
        <taxon>Eggerthellaceae</taxon>
        <taxon>Enteroscipio</taxon>
    </lineage>
</organism>
<protein>
    <recommendedName>
        <fullName evidence="1">Transcobalamin-like C-terminal domain-containing protein</fullName>
    </recommendedName>
</protein>
<dbReference type="EMBL" id="PPEK01000001">
    <property type="protein sequence ID" value="PNV68857.1"/>
    <property type="molecule type" value="Genomic_DNA"/>
</dbReference>
<dbReference type="InterPro" id="IPR027954">
    <property type="entry name" value="Transcobalamin-like_C"/>
</dbReference>
<dbReference type="OrthoDB" id="9004184at2"/>
<accession>A0A2K2UEU8</accession>
<evidence type="ECO:0000313" key="2">
    <source>
        <dbReference type="EMBL" id="PNV68857.1"/>
    </source>
</evidence>
<comment type="caution">
    <text evidence="2">The sequence shown here is derived from an EMBL/GenBank/DDBJ whole genome shotgun (WGS) entry which is preliminary data.</text>
</comment>
<gene>
    <name evidence="2" type="ORF">C2L71_02505</name>
</gene>
<evidence type="ECO:0000259" key="1">
    <source>
        <dbReference type="Pfam" id="PF14478"/>
    </source>
</evidence>
<evidence type="ECO:0000313" key="3">
    <source>
        <dbReference type="Proteomes" id="UP000236197"/>
    </source>
</evidence>
<reference evidence="3" key="1">
    <citation type="submission" date="2018-01" db="EMBL/GenBank/DDBJ databases">
        <title>Rubneribacter badeniensis gen. nov., sp. nov., and Colonibacter rubneri, gen. nov., sp. nov., WGS of new members of the Eggerthellaceae.</title>
        <authorList>
            <person name="Danylec N."/>
            <person name="Stoll D.A."/>
            <person name="Doetsch A."/>
            <person name="Kulling S.E."/>
            <person name="Huch M."/>
        </authorList>
    </citation>
    <scope>NUCLEOTIDE SEQUENCE [LARGE SCALE GENOMIC DNA]</scope>
    <source>
        <strain evidence="3">ResAG-96</strain>
    </source>
</reference>
<sequence>MMFHSLFSSIDLSEAAGSLAARSRVGARRACAAVAAALVALALAGATGCAAPASDSSNQTGADAASQQASMSVNVVVDTSAVEGAPVSYDAPVTLDEGASAFDALQATGLSVNVTESSYGSYVSAVEGLAAGDHGDMSGWMYEVNGAEAQVAASAYVLSKGDSVRWYYTVS</sequence>
<dbReference type="Pfam" id="PF14478">
    <property type="entry name" value="DUF4430"/>
    <property type="match status" value="1"/>
</dbReference>
<dbReference type="AlphaFoldDB" id="A0A2K2UEU8"/>
<name>A0A2K2UEU8_9ACTN</name>
<feature type="domain" description="Transcobalamin-like C-terminal" evidence="1">
    <location>
        <begin position="98"/>
        <end position="169"/>
    </location>
</feature>